<dbReference type="CDD" id="cd13553">
    <property type="entry name" value="PBP2_NrtA_CpmA_like"/>
    <property type="match status" value="1"/>
</dbReference>
<dbReference type="SUPFAM" id="SSF53850">
    <property type="entry name" value="Periplasmic binding protein-like II"/>
    <property type="match status" value="1"/>
</dbReference>
<dbReference type="Proteomes" id="UP001595528">
    <property type="component" value="Unassembled WGS sequence"/>
</dbReference>
<keyword evidence="5" id="KW-0472">Membrane</keyword>
<evidence type="ECO:0000256" key="5">
    <source>
        <dbReference type="ARBA" id="ARBA00023136"/>
    </source>
</evidence>
<protein>
    <submittedName>
        <fullName evidence="6">CmpA/NrtA family ABC transporter substrate-binding protein</fullName>
    </submittedName>
</protein>
<dbReference type="InterPro" id="IPR044527">
    <property type="entry name" value="NrtA/CpmA_ABC-bd_dom"/>
</dbReference>
<comment type="caution">
    <text evidence="6">The sequence shown here is derived from an EMBL/GenBank/DDBJ whole genome shotgun (WGS) entry which is preliminary data.</text>
</comment>
<evidence type="ECO:0000256" key="2">
    <source>
        <dbReference type="ARBA" id="ARBA00022448"/>
    </source>
</evidence>
<evidence type="ECO:0000256" key="4">
    <source>
        <dbReference type="ARBA" id="ARBA00022519"/>
    </source>
</evidence>
<dbReference type="PANTHER" id="PTHR30024">
    <property type="entry name" value="ALIPHATIC SULFONATES-BINDING PROTEIN-RELATED"/>
    <property type="match status" value="1"/>
</dbReference>
<keyword evidence="3" id="KW-1003">Cell membrane</keyword>
<gene>
    <name evidence="6" type="ORF">ACFOGJ_27465</name>
</gene>
<evidence type="ECO:0000313" key="7">
    <source>
        <dbReference type="Proteomes" id="UP001595528"/>
    </source>
</evidence>
<keyword evidence="4" id="KW-0997">Cell inner membrane</keyword>
<accession>A0ABV7L8L1</accession>
<keyword evidence="2" id="KW-0813">Transport</keyword>
<dbReference type="RefSeq" id="WP_379906484.1">
    <property type="nucleotide sequence ID" value="NZ_JBHRTR010000054.1"/>
</dbReference>
<dbReference type="Gene3D" id="3.40.190.10">
    <property type="entry name" value="Periplasmic binding protein-like II"/>
    <property type="match status" value="2"/>
</dbReference>
<dbReference type="EMBL" id="JBHRTR010000054">
    <property type="protein sequence ID" value="MFC3231016.1"/>
    <property type="molecule type" value="Genomic_DNA"/>
</dbReference>
<sequence length="406" mass="42434">MAQTERLRIGFIPLLDAALPIVAGSRGFAEAEGLDLELVRESSWANIRERVAIGHVQAAHMLAPMPIAASLGLGPLDVPLVAPMALGLGGNAITVSTALWAEMQAQGAGFEDGAAAIGAALRQALTARRKAGAEPPTFAIVHPFSAHNYELRYWLAGCGIAPDRDVRLVVVPPPFAADALAAGRLDGFCVGEPWNSVAVAAGCGVIATSTAAIWRSSAEKVLGIRADWAEANPALLARLVRALAAAAAWCGDPANTAELAELLSGPAFLDRPAALLQRGLTGRLSLAPGTPPAAIADFLTFHDRAATFPWISHALWFYSQMVRWGQVTHGAAALAKVRQVYRPDLYRAALQDSGIALPAASAKVEGALTAPTMVSAIGGSLALGPDGFFDGRQFDPDLIEDYLSYL</sequence>
<organism evidence="6 7">
    <name type="scientific">Marinibaculum pumilum</name>
    <dbReference type="NCBI Taxonomy" id="1766165"/>
    <lineage>
        <taxon>Bacteria</taxon>
        <taxon>Pseudomonadati</taxon>
        <taxon>Pseudomonadota</taxon>
        <taxon>Alphaproteobacteria</taxon>
        <taxon>Rhodospirillales</taxon>
        <taxon>Rhodospirillaceae</taxon>
        <taxon>Marinibaculum</taxon>
    </lineage>
</organism>
<reference evidence="7" key="1">
    <citation type="journal article" date="2019" name="Int. J. Syst. Evol. Microbiol.">
        <title>The Global Catalogue of Microorganisms (GCM) 10K type strain sequencing project: providing services to taxonomists for standard genome sequencing and annotation.</title>
        <authorList>
            <consortium name="The Broad Institute Genomics Platform"/>
            <consortium name="The Broad Institute Genome Sequencing Center for Infectious Disease"/>
            <person name="Wu L."/>
            <person name="Ma J."/>
        </authorList>
    </citation>
    <scope>NUCLEOTIDE SEQUENCE [LARGE SCALE GENOMIC DNA]</scope>
    <source>
        <strain evidence="7">KCTC 42964</strain>
    </source>
</reference>
<evidence type="ECO:0000256" key="1">
    <source>
        <dbReference type="ARBA" id="ARBA00004308"/>
    </source>
</evidence>
<comment type="subcellular location">
    <subcellularLocation>
        <location evidence="1">Endomembrane system</location>
    </subcellularLocation>
</comment>
<dbReference type="Pfam" id="PF13379">
    <property type="entry name" value="NMT1_2"/>
    <property type="match status" value="1"/>
</dbReference>
<evidence type="ECO:0000256" key="3">
    <source>
        <dbReference type="ARBA" id="ARBA00022475"/>
    </source>
</evidence>
<proteinExistence type="predicted"/>
<keyword evidence="7" id="KW-1185">Reference proteome</keyword>
<dbReference type="PANTHER" id="PTHR30024:SF43">
    <property type="entry name" value="BLL4572 PROTEIN"/>
    <property type="match status" value="1"/>
</dbReference>
<evidence type="ECO:0000313" key="6">
    <source>
        <dbReference type="EMBL" id="MFC3231016.1"/>
    </source>
</evidence>
<name>A0ABV7L8L1_9PROT</name>